<gene>
    <name evidence="1" type="ORF">B7P33_06960</name>
</gene>
<proteinExistence type="predicted"/>
<sequence>MPEAISYQESLLGTYTDKAGATWIISSAEADFNKQNALTEEDRKHFEAYKGSYVIEYQLKGEKADFIGMPFLVNGQLLLDCVPVNFNCNGAGIADQHLLPTHSVAKLEMGPSNTLKIDFMDEDRVDELLKNGQLRIEHSKIGLLETLVLTAKSEQLYRFLERYLEADIEDKWNSKNFELSKVDEKS</sequence>
<accession>A0A2A4GA88</accession>
<name>A0A2A4GA88_9FLAO</name>
<protein>
    <submittedName>
        <fullName evidence="1">Uncharacterized protein</fullName>
    </submittedName>
</protein>
<evidence type="ECO:0000313" key="2">
    <source>
        <dbReference type="Proteomes" id="UP000219559"/>
    </source>
</evidence>
<keyword evidence="2" id="KW-1185">Reference proteome</keyword>
<organism evidence="1 2">
    <name type="scientific">Sediminicola luteus</name>
    <dbReference type="NCBI Taxonomy" id="319238"/>
    <lineage>
        <taxon>Bacteria</taxon>
        <taxon>Pseudomonadati</taxon>
        <taxon>Bacteroidota</taxon>
        <taxon>Flavobacteriia</taxon>
        <taxon>Flavobacteriales</taxon>
        <taxon>Flavobacteriaceae</taxon>
        <taxon>Sediminicola</taxon>
    </lineage>
</organism>
<dbReference type="EMBL" id="NBWU01000002">
    <property type="protein sequence ID" value="PCE64896.1"/>
    <property type="molecule type" value="Genomic_DNA"/>
</dbReference>
<evidence type="ECO:0000313" key="1">
    <source>
        <dbReference type="EMBL" id="PCE64896.1"/>
    </source>
</evidence>
<dbReference type="Proteomes" id="UP000219559">
    <property type="component" value="Unassembled WGS sequence"/>
</dbReference>
<dbReference type="AlphaFoldDB" id="A0A2A4GA88"/>
<comment type="caution">
    <text evidence="1">The sequence shown here is derived from an EMBL/GenBank/DDBJ whole genome shotgun (WGS) entry which is preliminary data.</text>
</comment>
<reference evidence="1 2" key="1">
    <citation type="submission" date="2017-04" db="EMBL/GenBank/DDBJ databases">
        <title>A new member of the family Flavobacteriaceae isolated from ascidians.</title>
        <authorList>
            <person name="Chen L."/>
        </authorList>
    </citation>
    <scope>NUCLEOTIDE SEQUENCE [LARGE SCALE GENOMIC DNA]</scope>
    <source>
        <strain evidence="1 2">HQA918</strain>
    </source>
</reference>